<dbReference type="PANTHER" id="PTHR34606">
    <property type="entry name" value="BON DOMAIN-CONTAINING PROTEIN"/>
    <property type="match status" value="1"/>
</dbReference>
<evidence type="ECO:0000256" key="4">
    <source>
        <dbReference type="ARBA" id="ARBA00022764"/>
    </source>
</evidence>
<proteinExistence type="predicted"/>
<evidence type="ECO:0000256" key="6">
    <source>
        <dbReference type="SAM" id="SignalP"/>
    </source>
</evidence>
<dbReference type="PANTHER" id="PTHR34606:SF16">
    <property type="entry name" value="BON DOMAIN-CONTAINING PROTEIN"/>
    <property type="match status" value="1"/>
</dbReference>
<comment type="caution">
    <text evidence="8">The sequence shown here is derived from an EMBL/GenBank/DDBJ whole genome shotgun (WGS) entry which is preliminary data.</text>
</comment>
<feature type="chain" id="PRO_5012932084" description="Osmotically-inducible protein Y" evidence="6">
    <location>
        <begin position="29"/>
        <end position="194"/>
    </location>
</feature>
<evidence type="ECO:0000256" key="5">
    <source>
        <dbReference type="ARBA" id="ARBA00070588"/>
    </source>
</evidence>
<dbReference type="InterPro" id="IPR051686">
    <property type="entry name" value="Lipoprotein_DolP"/>
</dbReference>
<dbReference type="Pfam" id="PF04972">
    <property type="entry name" value="BON"/>
    <property type="match status" value="2"/>
</dbReference>
<dbReference type="InterPro" id="IPR007055">
    <property type="entry name" value="BON_dom"/>
</dbReference>
<evidence type="ECO:0000313" key="9">
    <source>
        <dbReference type="Proteomes" id="UP000185911"/>
    </source>
</evidence>
<protein>
    <recommendedName>
        <fullName evidence="5">Osmotically-inducible protein Y</fullName>
    </recommendedName>
</protein>
<gene>
    <name evidence="8" type="ORF">BLL52_3682</name>
</gene>
<sequence length="194" mass="20110">MRNPLGLRILTTTLAGVMTISMVACSKAADTSTTGTPAPSTSVGNEIDDSVVTTRVKTALLDNMEVKGFDIQVETRKGEVLLSGFVDNQGQIDGAMTVAQGIEGVKGVSNKLSLKEGAATVGSQIDDSVITGKIKAALLADNTIKGLDITVTTNKGEAQLSGFVDNQGQIDRAVEVARGIEGVTQVGNEMSLKK</sequence>
<dbReference type="FunFam" id="3.30.1340.30:FF:000001">
    <property type="entry name" value="Molecular chaperone OsmY"/>
    <property type="match status" value="2"/>
</dbReference>
<dbReference type="PROSITE" id="PS51257">
    <property type="entry name" value="PROKAR_LIPOPROTEIN"/>
    <property type="match status" value="1"/>
</dbReference>
<dbReference type="InterPro" id="IPR014004">
    <property type="entry name" value="Transpt-assoc_nodulatn_dom_bac"/>
</dbReference>
<keyword evidence="3" id="KW-0677">Repeat</keyword>
<keyword evidence="4" id="KW-0574">Periplasm</keyword>
<dbReference type="EMBL" id="MSYM01000018">
    <property type="protein sequence ID" value="OLP04866.1"/>
    <property type="molecule type" value="Genomic_DNA"/>
</dbReference>
<evidence type="ECO:0000256" key="2">
    <source>
        <dbReference type="ARBA" id="ARBA00022729"/>
    </source>
</evidence>
<name>A0A1Q8Y9Z0_9BURK</name>
<accession>A0A1Q8Y9Z0</accession>
<evidence type="ECO:0000259" key="7">
    <source>
        <dbReference type="PROSITE" id="PS50914"/>
    </source>
</evidence>
<dbReference type="RefSeq" id="WP_075587797.1">
    <property type="nucleotide sequence ID" value="NZ_MSYM01000018.1"/>
</dbReference>
<feature type="domain" description="BON" evidence="7">
    <location>
        <begin position="48"/>
        <end position="116"/>
    </location>
</feature>
<dbReference type="Gene3D" id="3.30.1340.30">
    <property type="match status" value="2"/>
</dbReference>
<comment type="subcellular location">
    <subcellularLocation>
        <location evidence="1">Periplasm</location>
    </subcellularLocation>
</comment>
<evidence type="ECO:0000256" key="3">
    <source>
        <dbReference type="ARBA" id="ARBA00022737"/>
    </source>
</evidence>
<keyword evidence="9" id="KW-1185">Reference proteome</keyword>
<dbReference type="GO" id="GO:0042597">
    <property type="term" value="C:periplasmic space"/>
    <property type="evidence" value="ECO:0007669"/>
    <property type="project" value="UniProtKB-SubCell"/>
</dbReference>
<dbReference type="SMART" id="SM00749">
    <property type="entry name" value="BON"/>
    <property type="match status" value="2"/>
</dbReference>
<organism evidence="8 9">
    <name type="scientific">Rhodoferax antarcticus ANT.BR</name>
    <dbReference type="NCBI Taxonomy" id="1111071"/>
    <lineage>
        <taxon>Bacteria</taxon>
        <taxon>Pseudomonadati</taxon>
        <taxon>Pseudomonadota</taxon>
        <taxon>Betaproteobacteria</taxon>
        <taxon>Burkholderiales</taxon>
        <taxon>Comamonadaceae</taxon>
        <taxon>Rhodoferax</taxon>
    </lineage>
</organism>
<evidence type="ECO:0000256" key="1">
    <source>
        <dbReference type="ARBA" id="ARBA00004418"/>
    </source>
</evidence>
<keyword evidence="2 6" id="KW-0732">Signal</keyword>
<feature type="signal peptide" evidence="6">
    <location>
        <begin position="1"/>
        <end position="28"/>
    </location>
</feature>
<feature type="domain" description="BON" evidence="7">
    <location>
        <begin position="126"/>
        <end position="194"/>
    </location>
</feature>
<evidence type="ECO:0000313" key="8">
    <source>
        <dbReference type="EMBL" id="OLP04866.1"/>
    </source>
</evidence>
<dbReference type="PROSITE" id="PS50914">
    <property type="entry name" value="BON"/>
    <property type="match status" value="2"/>
</dbReference>
<dbReference type="Proteomes" id="UP000185911">
    <property type="component" value="Unassembled WGS sequence"/>
</dbReference>
<dbReference type="STRING" id="81479.RA876_12285"/>
<dbReference type="AlphaFoldDB" id="A0A1Q8Y9Z0"/>
<reference evidence="8 9" key="1">
    <citation type="submission" date="2017-01" db="EMBL/GenBank/DDBJ databases">
        <title>Genome sequence of Rhodoferax antarcticus ANT.BR, a psychrophilic purple nonsulfur bacterium from an Antarctic microbial mat.</title>
        <authorList>
            <person name="Baker J."/>
            <person name="Riester C."/>
            <person name="Skinner B."/>
            <person name="Newell A."/>
            <person name="Swingley W."/>
            <person name="Madigan M."/>
            <person name="Jung D."/>
            <person name="Asao M."/>
            <person name="Chen M."/>
            <person name="Loughlin P."/>
            <person name="Pan H."/>
            <person name="Lin S."/>
            <person name="Li N."/>
            <person name="Shaw J."/>
            <person name="Prado M."/>
            <person name="Sherman C."/>
            <person name="Li X."/>
            <person name="Tang J."/>
            <person name="Blankenship R."/>
            <person name="Zhao T."/>
            <person name="Touchman J."/>
            <person name="Sattley M."/>
        </authorList>
    </citation>
    <scope>NUCLEOTIDE SEQUENCE [LARGE SCALE GENOMIC DNA]</scope>
    <source>
        <strain evidence="8 9">ANT.BR</strain>
    </source>
</reference>